<gene>
    <name evidence="2" type="ORF">DB88DRAFT_496343</name>
</gene>
<dbReference type="Gene3D" id="3.40.50.12500">
    <property type="match status" value="1"/>
</dbReference>
<evidence type="ECO:0000313" key="2">
    <source>
        <dbReference type="EMBL" id="KAK1922811.1"/>
    </source>
</evidence>
<sequence length="243" mass="25854">MRLTTAEGDGDKPRVLIINPNSITGFTETMRQNLQSNEVYLDFYTAPDTVPHGLNGSEDCAISSAGCLAELKPVLDRWDAFVVACFSAHPLVPVLREVTSSPVISILESPLLLGSNLGGRVGIITTSRRWELLLSRDVAAVGLASLNAAGVVSSGMKTSELHDLPIEEVRRALGEVSRDRLVKERQADVIVLGCAGMAGLEDAISQACQGVVVLDPVKCGLEMATSLVRLKVKTSKIGIYGAI</sequence>
<dbReference type="PANTHER" id="PTHR28047:SF5">
    <property type="entry name" value="PROTEIN DCG1"/>
    <property type="match status" value="1"/>
</dbReference>
<reference evidence="2" key="1">
    <citation type="submission" date="2023-02" db="EMBL/GenBank/DDBJ databases">
        <title>Identification and recombinant expression of a fungal hydrolase from Papiliotrema laurentii that hydrolyzes apple cutin and clears colloidal polyester polyurethane.</title>
        <authorList>
            <consortium name="DOE Joint Genome Institute"/>
            <person name="Roman V.A."/>
            <person name="Bojanowski C."/>
            <person name="Crable B.R."/>
            <person name="Wagner D.N."/>
            <person name="Hung C.S."/>
            <person name="Nadeau L.J."/>
            <person name="Schratz L."/>
            <person name="Haridas S."/>
            <person name="Pangilinan J."/>
            <person name="Lipzen A."/>
            <person name="Na H."/>
            <person name="Yan M."/>
            <person name="Ng V."/>
            <person name="Grigoriev I.V."/>
            <person name="Spatafora J.W."/>
            <person name="Barlow D."/>
            <person name="Biffinger J."/>
            <person name="Kelley-Loughnane N."/>
            <person name="Varaljay V.A."/>
            <person name="Crookes-Goodson W.J."/>
        </authorList>
    </citation>
    <scope>NUCLEOTIDE SEQUENCE</scope>
    <source>
        <strain evidence="2">5307AH</strain>
    </source>
</reference>
<name>A0AAD9FNX3_PAPLA</name>
<comment type="similarity">
    <text evidence="1">Belongs to the HyuE racemase family.</text>
</comment>
<dbReference type="InterPro" id="IPR015942">
    <property type="entry name" value="Asp/Glu/hydantoin_racemase"/>
</dbReference>
<dbReference type="InterPro" id="IPR053714">
    <property type="entry name" value="Iso_Racemase_Enz_sf"/>
</dbReference>
<keyword evidence="3" id="KW-1185">Reference proteome</keyword>
<dbReference type="InterPro" id="IPR052186">
    <property type="entry name" value="Hydantoin_racemase-like"/>
</dbReference>
<dbReference type="GO" id="GO:0047661">
    <property type="term" value="F:amino-acid racemase activity"/>
    <property type="evidence" value="ECO:0007669"/>
    <property type="project" value="InterPro"/>
</dbReference>
<dbReference type="Proteomes" id="UP001182556">
    <property type="component" value="Unassembled WGS sequence"/>
</dbReference>
<comment type="caution">
    <text evidence="2">The sequence shown here is derived from an EMBL/GenBank/DDBJ whole genome shotgun (WGS) entry which is preliminary data.</text>
</comment>
<dbReference type="Pfam" id="PF01177">
    <property type="entry name" value="Asp_Glu_race"/>
    <property type="match status" value="1"/>
</dbReference>
<dbReference type="EMBL" id="JAODAN010000008">
    <property type="protein sequence ID" value="KAK1922811.1"/>
    <property type="molecule type" value="Genomic_DNA"/>
</dbReference>
<dbReference type="PANTHER" id="PTHR28047">
    <property type="entry name" value="PROTEIN DCG1"/>
    <property type="match status" value="1"/>
</dbReference>
<organism evidence="2 3">
    <name type="scientific">Papiliotrema laurentii</name>
    <name type="common">Cryptococcus laurentii</name>
    <dbReference type="NCBI Taxonomy" id="5418"/>
    <lineage>
        <taxon>Eukaryota</taxon>
        <taxon>Fungi</taxon>
        <taxon>Dikarya</taxon>
        <taxon>Basidiomycota</taxon>
        <taxon>Agaricomycotina</taxon>
        <taxon>Tremellomycetes</taxon>
        <taxon>Tremellales</taxon>
        <taxon>Rhynchogastremaceae</taxon>
        <taxon>Papiliotrema</taxon>
    </lineage>
</organism>
<evidence type="ECO:0000313" key="3">
    <source>
        <dbReference type="Proteomes" id="UP001182556"/>
    </source>
</evidence>
<dbReference type="AlphaFoldDB" id="A0AAD9FNX3"/>
<protein>
    <submittedName>
        <fullName evidence="2">Asp/Glu/hydantoin racemase</fullName>
    </submittedName>
</protein>
<accession>A0AAD9FNX3</accession>
<proteinExistence type="inferred from homology"/>
<evidence type="ECO:0000256" key="1">
    <source>
        <dbReference type="ARBA" id="ARBA00038414"/>
    </source>
</evidence>